<dbReference type="AlphaFoldDB" id="A0A1S3CZG8"/>
<feature type="region of interest" description="Disordered" evidence="1">
    <location>
        <begin position="1"/>
        <end position="26"/>
    </location>
</feature>
<dbReference type="PaxDb" id="121845-A0A1S3CZG8"/>
<organism evidence="2 3">
    <name type="scientific">Diaphorina citri</name>
    <name type="common">Asian citrus psyllid</name>
    <dbReference type="NCBI Taxonomy" id="121845"/>
    <lineage>
        <taxon>Eukaryota</taxon>
        <taxon>Metazoa</taxon>
        <taxon>Ecdysozoa</taxon>
        <taxon>Arthropoda</taxon>
        <taxon>Hexapoda</taxon>
        <taxon>Insecta</taxon>
        <taxon>Pterygota</taxon>
        <taxon>Neoptera</taxon>
        <taxon>Paraneoptera</taxon>
        <taxon>Hemiptera</taxon>
        <taxon>Sternorrhyncha</taxon>
        <taxon>Psylloidea</taxon>
        <taxon>Psyllidae</taxon>
        <taxon>Diaphorininae</taxon>
        <taxon>Diaphorina</taxon>
    </lineage>
</organism>
<evidence type="ECO:0000256" key="1">
    <source>
        <dbReference type="SAM" id="MobiDB-lite"/>
    </source>
</evidence>
<dbReference type="KEGG" id="dci:103508207"/>
<dbReference type="Proteomes" id="UP000079169">
    <property type="component" value="Unplaced"/>
</dbReference>
<proteinExistence type="predicted"/>
<sequence>MDRTMGKSPLLKAGDANPELQARETVTGTAGTLKEYYESFAMELEEQDWLMFDHNHSVPSNRLQQRMYYQSYSNHINHTSYPLREANVLLSNQAVNGGKYFTGQRP</sequence>
<protein>
    <submittedName>
        <fullName evidence="3">Uncharacterized protein LOC103508207</fullName>
    </submittedName>
</protein>
<dbReference type="RefSeq" id="XP_008470963.1">
    <property type="nucleotide sequence ID" value="XM_008472741.3"/>
</dbReference>
<gene>
    <name evidence="3" type="primary">LOC103508207</name>
</gene>
<evidence type="ECO:0000313" key="2">
    <source>
        <dbReference type="Proteomes" id="UP000079169"/>
    </source>
</evidence>
<name>A0A1S3CZG8_DIACI</name>
<dbReference type="GeneID" id="103508207"/>
<evidence type="ECO:0000313" key="3">
    <source>
        <dbReference type="RefSeq" id="XP_008470963.1"/>
    </source>
</evidence>
<accession>A0A1S3CZG8</accession>
<reference evidence="3" key="1">
    <citation type="submission" date="2025-08" db="UniProtKB">
        <authorList>
            <consortium name="RefSeq"/>
        </authorList>
    </citation>
    <scope>IDENTIFICATION</scope>
</reference>
<keyword evidence="2" id="KW-1185">Reference proteome</keyword>